<evidence type="ECO:0000259" key="1">
    <source>
        <dbReference type="Pfam" id="PF07728"/>
    </source>
</evidence>
<gene>
    <name evidence="2" type="ORF">S01H1_79208</name>
</gene>
<protein>
    <recommendedName>
        <fullName evidence="1">ATPase dynein-related AAA domain-containing protein</fullName>
    </recommendedName>
</protein>
<name>X0ZS44_9ZZZZ</name>
<dbReference type="SUPFAM" id="SSF52540">
    <property type="entry name" value="P-loop containing nucleoside triphosphate hydrolases"/>
    <property type="match status" value="1"/>
</dbReference>
<dbReference type="InterPro" id="IPR027417">
    <property type="entry name" value="P-loop_NTPase"/>
</dbReference>
<dbReference type="AlphaFoldDB" id="X0ZS44"/>
<organism evidence="2">
    <name type="scientific">marine sediment metagenome</name>
    <dbReference type="NCBI Taxonomy" id="412755"/>
    <lineage>
        <taxon>unclassified sequences</taxon>
        <taxon>metagenomes</taxon>
        <taxon>ecological metagenomes</taxon>
    </lineage>
</organism>
<feature type="non-terminal residue" evidence="2">
    <location>
        <position position="217"/>
    </location>
</feature>
<comment type="caution">
    <text evidence="2">The sequence shown here is derived from an EMBL/GenBank/DDBJ whole genome shotgun (WGS) entry which is preliminary data.</text>
</comment>
<dbReference type="EMBL" id="BARS01053372">
    <property type="protein sequence ID" value="GAG51036.1"/>
    <property type="molecule type" value="Genomic_DNA"/>
</dbReference>
<sequence length="217" mass="24409">MGKTTLAYHAARHLNQPVYLFQATIDTRPEDLIVTPVISDQGKIKYMASSIVTAMIKGGVAVIDEGNRMSEKSWASLAPLMDNRRYVESIVAGIKIKAHPAFRLCTTMNDDASTFDLPEYIHSRLQPQIFIDFPDREEERLILSANLPFADDQILDYVLNFLQVAHEAQERYTVRDGINIARYALKRLNIAKEGKGKAKERTILALKEAASMILDEG</sequence>
<accession>X0ZS44</accession>
<dbReference type="InterPro" id="IPR011704">
    <property type="entry name" value="ATPase_dyneun-rel_AAA"/>
</dbReference>
<proteinExistence type="predicted"/>
<dbReference type="Pfam" id="PF07728">
    <property type="entry name" value="AAA_5"/>
    <property type="match status" value="1"/>
</dbReference>
<evidence type="ECO:0000313" key="2">
    <source>
        <dbReference type="EMBL" id="GAG51036.1"/>
    </source>
</evidence>
<feature type="domain" description="ATPase dynein-related AAA" evidence="1">
    <location>
        <begin position="2"/>
        <end position="124"/>
    </location>
</feature>
<dbReference type="GO" id="GO:0016887">
    <property type="term" value="F:ATP hydrolysis activity"/>
    <property type="evidence" value="ECO:0007669"/>
    <property type="project" value="InterPro"/>
</dbReference>
<dbReference type="PANTHER" id="PTHR42759">
    <property type="entry name" value="MOXR FAMILY PROTEIN"/>
    <property type="match status" value="1"/>
</dbReference>
<dbReference type="Gene3D" id="3.40.50.300">
    <property type="entry name" value="P-loop containing nucleotide triphosphate hydrolases"/>
    <property type="match status" value="1"/>
</dbReference>
<dbReference type="GO" id="GO:0005524">
    <property type="term" value="F:ATP binding"/>
    <property type="evidence" value="ECO:0007669"/>
    <property type="project" value="InterPro"/>
</dbReference>
<dbReference type="InterPro" id="IPR050764">
    <property type="entry name" value="CbbQ/NirQ/NorQ/GpvN"/>
</dbReference>
<dbReference type="PANTHER" id="PTHR42759:SF6">
    <property type="entry name" value="REGULATORY PROTEIN-RELATED"/>
    <property type="match status" value="1"/>
</dbReference>
<reference evidence="2" key="1">
    <citation type="journal article" date="2014" name="Front. Microbiol.">
        <title>High frequency of phylogenetically diverse reductive dehalogenase-homologous genes in deep subseafloor sedimentary metagenomes.</title>
        <authorList>
            <person name="Kawai M."/>
            <person name="Futagami T."/>
            <person name="Toyoda A."/>
            <person name="Takaki Y."/>
            <person name="Nishi S."/>
            <person name="Hori S."/>
            <person name="Arai W."/>
            <person name="Tsubouchi T."/>
            <person name="Morono Y."/>
            <person name="Uchiyama I."/>
            <person name="Ito T."/>
            <person name="Fujiyama A."/>
            <person name="Inagaki F."/>
            <person name="Takami H."/>
        </authorList>
    </citation>
    <scope>NUCLEOTIDE SEQUENCE</scope>
    <source>
        <strain evidence="2">Expedition CK06-06</strain>
    </source>
</reference>